<feature type="domain" description="Hydantoinase/oxoprolinase N-terminal" evidence="5">
    <location>
        <begin position="7"/>
        <end position="185"/>
    </location>
</feature>
<dbReference type="InterPro" id="IPR003692">
    <property type="entry name" value="Hydantoinase_B"/>
</dbReference>
<name>I4Z3H7_9HYPH</name>
<dbReference type="OrthoDB" id="9759608at2"/>
<feature type="region of interest" description="Disordered" evidence="2">
    <location>
        <begin position="1279"/>
        <end position="1313"/>
    </location>
</feature>
<sequence length="1313" mass="139575">MTRDRYRIGFDIGGTFTDFVLSDARSGDIRLYKCLTTPEDPSIGALEGLNAITQDAGLTLSDIGEIVHGTTLVTNAVIERKGARLGLITTQGFGDLLEMGTEQRYDIYDLFLTYPEPFVERRNRLEVTERIDRDGSIVTDLDESEVRRAARSLRERGVEAVAICFLHSYRNPAHEQAAARIVREEMPEAAVSVSSEVVAELWEYQRCVTTCANAYVQPLMNGYLTRLEHELDQRGFSGTLRLMHSAGGLVSPATARAFPIRLLESGPAGGALATALFGERAGKKDVIAFDMGGTTAKACLIEDGRAEIAPMLEAGRVHRFKKGSGLPIKAPVIDMIEIGAGGGSIAAIDEVGLLRVGPHSAGADPGPACYGRGGTKPTVTDANLVLGYYDPGFFLGGKMSLDKSAAEDAMRSVADPLGLSAAEAAWGIHKVVVESMADAARVYLVEKGKDPRNYAMVGFGGAGPAHAAEVARTLGVRELIIPPASGAASALGFLVAPLSFEQVRSLPVRLSEGLDAVALNRTLDELESHGRELLAEAGISGAAVTVERSADMRLVGQMHEITVPLPGGRIDEASLPEIHAAFAKAYTARYTSLYPGAQVEAVNFRVRCTGPAPDLQVRDATGDAQGRKQKGTRQACFGDGAGFVDAAVYDRYALASGDRIAGPAIIEEREATTIVPPGDHVTVDEVGNLRIAIAEVSARDAVVTSEMSLEDAIRQIEADPIALEIMWSRLITVVDEMWLTIVRTAFSLIIAESQDFACELLDPTGETLAHSPRAMPVFNLTLPRAVKALLEKFPAETLQPGDVLVTNDPWLCAGHLFDIAVVTPAFKDGRLVGLMGTVGHVADIGGTKASLSAREIYEEGLQIPPMKLFKAGQPSEDLFALIGENVRNSAQVIGDIHAFVAANALGAERLVAFMDEYGMQDLKALAAVVQGRSEKAMRDAIRALPDGIYTSEISNNPLGEPMRFPLKLTVSGDTVELDFEGAPPQVAQGGFNSTLNYTAAHATYPLKCMLTPGVRGNAGCYRAFTVKAPEGSILNCRKPAAVNLRTRTGWYIAPNVFRALAEAAPDKVQAATGLPVATSIYGYDPSGRLYADHLFVGGGQGGSDRGDGKSGLMWPTSAANTSIELFESRVPVLVLEKAYLPNSGGPGRHRGGLGQRVRFRKLEDDGQTTLVSIYPEGVKVVLPGPFRGRPGGAASGAVRTLDGKLLKDCGTGDLVSLTSTEEVAEVVLAGGAGFGDPLERALDKVADDLANGYVTARAAAHDYGVVVSGDGRIEEAATAETRRRLHAEDREGLAPKQDERRAPAPLDTAAYAS</sequence>
<dbReference type="eggNOG" id="COG0146">
    <property type="taxonomic scope" value="Bacteria"/>
</dbReference>
<accession>I4Z3H7</accession>
<feature type="domain" description="Acetophenone carboxylase-like C-terminal" evidence="6">
    <location>
        <begin position="517"/>
        <end position="685"/>
    </location>
</feature>
<dbReference type="GO" id="GO:0017168">
    <property type="term" value="F:5-oxoprolinase (ATP-hydrolyzing) activity"/>
    <property type="evidence" value="ECO:0007669"/>
    <property type="project" value="TreeGrafter"/>
</dbReference>
<keyword evidence="8" id="KW-1185">Reference proteome</keyword>
<dbReference type="Proteomes" id="UP000003947">
    <property type="component" value="Unassembled WGS sequence"/>
</dbReference>
<evidence type="ECO:0000259" key="5">
    <source>
        <dbReference type="Pfam" id="PF05378"/>
    </source>
</evidence>
<dbReference type="PATRIC" id="fig|864069.3.peg.317"/>
<evidence type="ECO:0000313" key="7">
    <source>
        <dbReference type="EMBL" id="EIM30769.1"/>
    </source>
</evidence>
<dbReference type="STRING" id="864069.MicloDRAFT_00002960"/>
<dbReference type="eggNOG" id="COG0145">
    <property type="taxonomic scope" value="Bacteria"/>
</dbReference>
<evidence type="ECO:0000313" key="8">
    <source>
        <dbReference type="Proteomes" id="UP000003947"/>
    </source>
</evidence>
<dbReference type="HOGENOM" id="CLU_002157_2_0_5"/>
<evidence type="ECO:0000259" key="6">
    <source>
        <dbReference type="Pfam" id="PF19278"/>
    </source>
</evidence>
<feature type="domain" description="Hydantoinase B/oxoprolinase" evidence="4">
    <location>
        <begin position="719"/>
        <end position="1237"/>
    </location>
</feature>
<protein>
    <submittedName>
        <fullName evidence="7">N-methylhydantoinase A/acetone carboxylase, beta subunit</fullName>
    </submittedName>
</protein>
<feature type="compositionally biased region" description="Basic and acidic residues" evidence="2">
    <location>
        <begin position="1279"/>
        <end position="1302"/>
    </location>
</feature>
<dbReference type="Pfam" id="PF19278">
    <property type="entry name" value="Hydant_A_C"/>
    <property type="match status" value="1"/>
</dbReference>
<evidence type="ECO:0000256" key="1">
    <source>
        <dbReference type="ARBA" id="ARBA00010403"/>
    </source>
</evidence>
<gene>
    <name evidence="7" type="ORF">MicloDRAFT_00002960</name>
</gene>
<dbReference type="Pfam" id="PF02538">
    <property type="entry name" value="Hydantoinase_B"/>
    <property type="match status" value="1"/>
</dbReference>
<dbReference type="Pfam" id="PF01968">
    <property type="entry name" value="Hydantoinase_A"/>
    <property type="match status" value="1"/>
</dbReference>
<dbReference type="SUPFAM" id="SSF53067">
    <property type="entry name" value="Actin-like ATPase domain"/>
    <property type="match status" value="1"/>
</dbReference>
<dbReference type="InterPro" id="IPR002821">
    <property type="entry name" value="Hydantoinase_A"/>
</dbReference>
<feature type="domain" description="Hydantoinase A/oxoprolinase" evidence="3">
    <location>
        <begin position="206"/>
        <end position="500"/>
    </location>
</feature>
<organism evidence="7 8">
    <name type="scientific">Microvirga lotononidis</name>
    <dbReference type="NCBI Taxonomy" id="864069"/>
    <lineage>
        <taxon>Bacteria</taxon>
        <taxon>Pseudomonadati</taxon>
        <taxon>Pseudomonadota</taxon>
        <taxon>Alphaproteobacteria</taxon>
        <taxon>Hyphomicrobiales</taxon>
        <taxon>Methylobacteriaceae</taxon>
        <taxon>Microvirga</taxon>
    </lineage>
</organism>
<evidence type="ECO:0000259" key="3">
    <source>
        <dbReference type="Pfam" id="PF01968"/>
    </source>
</evidence>
<proteinExistence type="inferred from homology"/>
<dbReference type="EMBL" id="JH660635">
    <property type="protein sequence ID" value="EIM30769.1"/>
    <property type="molecule type" value="Genomic_DNA"/>
</dbReference>
<dbReference type="InterPro" id="IPR049517">
    <property type="entry name" value="ACX-like_C"/>
</dbReference>
<dbReference type="InterPro" id="IPR043129">
    <property type="entry name" value="ATPase_NBD"/>
</dbReference>
<dbReference type="GO" id="GO:0006749">
    <property type="term" value="P:glutathione metabolic process"/>
    <property type="evidence" value="ECO:0007669"/>
    <property type="project" value="TreeGrafter"/>
</dbReference>
<evidence type="ECO:0000259" key="4">
    <source>
        <dbReference type="Pfam" id="PF02538"/>
    </source>
</evidence>
<evidence type="ECO:0000256" key="2">
    <source>
        <dbReference type="SAM" id="MobiDB-lite"/>
    </source>
</evidence>
<reference evidence="7 8" key="1">
    <citation type="submission" date="2012-02" db="EMBL/GenBank/DDBJ databases">
        <title>Improved High-Quality Draft sequence of Microvirga sp. WSM3557.</title>
        <authorList>
            <consortium name="US DOE Joint Genome Institute"/>
            <person name="Lucas S."/>
            <person name="Han J."/>
            <person name="Lapidus A."/>
            <person name="Cheng J.-F."/>
            <person name="Goodwin L."/>
            <person name="Pitluck S."/>
            <person name="Peters L."/>
            <person name="Zhang X."/>
            <person name="Detter J.C."/>
            <person name="Han C."/>
            <person name="Tapia R."/>
            <person name="Land M."/>
            <person name="Hauser L."/>
            <person name="Kyrpides N."/>
            <person name="Ivanova N."/>
            <person name="Pagani I."/>
            <person name="Brau L."/>
            <person name="Yates R."/>
            <person name="O'Hara G."/>
            <person name="Rui T."/>
            <person name="Howieson J."/>
            <person name="Reeve W."/>
            <person name="Woyke T."/>
        </authorList>
    </citation>
    <scope>NUCLEOTIDE SEQUENCE [LARGE SCALE GENOMIC DNA]</scope>
    <source>
        <strain evidence="7 8">WSM3557</strain>
    </source>
</reference>
<dbReference type="Pfam" id="PF05378">
    <property type="entry name" value="Hydant_A_N"/>
    <property type="match status" value="1"/>
</dbReference>
<dbReference type="GO" id="GO:0005829">
    <property type="term" value="C:cytosol"/>
    <property type="evidence" value="ECO:0007669"/>
    <property type="project" value="TreeGrafter"/>
</dbReference>
<dbReference type="PANTHER" id="PTHR11365">
    <property type="entry name" value="5-OXOPROLINASE RELATED"/>
    <property type="match status" value="1"/>
</dbReference>
<dbReference type="InterPro" id="IPR008040">
    <property type="entry name" value="Hydant_A_N"/>
</dbReference>
<comment type="similarity">
    <text evidence="1">Belongs to the oxoprolinase family.</text>
</comment>
<dbReference type="RefSeq" id="WP_009488861.1">
    <property type="nucleotide sequence ID" value="NZ_CP141050.1"/>
</dbReference>
<dbReference type="InterPro" id="IPR045079">
    <property type="entry name" value="Oxoprolinase-like"/>
</dbReference>
<dbReference type="PANTHER" id="PTHR11365:SF23">
    <property type="entry name" value="HYPOTHETICAL 5-OXOPROLINASE (EUROFUNG)-RELATED"/>
    <property type="match status" value="1"/>
</dbReference>